<keyword evidence="6" id="KW-0460">Magnesium</keyword>
<dbReference type="GO" id="GO:0004540">
    <property type="term" value="F:RNA nuclease activity"/>
    <property type="evidence" value="ECO:0007669"/>
    <property type="project" value="InterPro"/>
</dbReference>
<protein>
    <recommendedName>
        <fullName evidence="8">RNA-binding protein AU-1/Ribonuclease E/G domain-containing protein</fullName>
    </recommendedName>
</protein>
<comment type="cofactor">
    <cofactor evidence="1">
        <name>Mg(2+)</name>
        <dbReference type="ChEBI" id="CHEBI:18420"/>
    </cofactor>
</comment>
<dbReference type="InterPro" id="IPR004659">
    <property type="entry name" value="RNase_E/G"/>
</dbReference>
<evidence type="ECO:0000256" key="6">
    <source>
        <dbReference type="ARBA" id="ARBA00022842"/>
    </source>
</evidence>
<reference evidence="9" key="1">
    <citation type="journal article" date="2014" name="Front. Microbiol.">
        <title>High frequency of phylogenetically diverse reductive dehalogenase-homologous genes in deep subseafloor sedimentary metagenomes.</title>
        <authorList>
            <person name="Kawai M."/>
            <person name="Futagami T."/>
            <person name="Toyoda A."/>
            <person name="Takaki Y."/>
            <person name="Nishi S."/>
            <person name="Hori S."/>
            <person name="Arai W."/>
            <person name="Tsubouchi T."/>
            <person name="Morono Y."/>
            <person name="Uchiyama I."/>
            <person name="Ito T."/>
            <person name="Fujiyama A."/>
            <person name="Inagaki F."/>
            <person name="Takami H."/>
        </authorList>
    </citation>
    <scope>NUCLEOTIDE SEQUENCE</scope>
    <source>
        <strain evidence="9">Expedition CK06-06</strain>
    </source>
</reference>
<feature type="non-terminal residue" evidence="9">
    <location>
        <position position="1"/>
    </location>
</feature>
<evidence type="ECO:0000313" key="9">
    <source>
        <dbReference type="EMBL" id="GAH98553.1"/>
    </source>
</evidence>
<evidence type="ECO:0000256" key="5">
    <source>
        <dbReference type="ARBA" id="ARBA00022801"/>
    </source>
</evidence>
<evidence type="ECO:0000256" key="3">
    <source>
        <dbReference type="ARBA" id="ARBA00022723"/>
    </source>
</evidence>
<organism evidence="9">
    <name type="scientific">marine sediment metagenome</name>
    <dbReference type="NCBI Taxonomy" id="412755"/>
    <lineage>
        <taxon>unclassified sequences</taxon>
        <taxon>metagenomes</taxon>
        <taxon>ecological metagenomes</taxon>
    </lineage>
</organism>
<dbReference type="AlphaFoldDB" id="X1LWQ9"/>
<keyword evidence="2" id="KW-0540">Nuclease</keyword>
<evidence type="ECO:0000256" key="4">
    <source>
        <dbReference type="ARBA" id="ARBA00022759"/>
    </source>
</evidence>
<proteinExistence type="predicted"/>
<dbReference type="GO" id="GO:0004519">
    <property type="term" value="F:endonuclease activity"/>
    <property type="evidence" value="ECO:0007669"/>
    <property type="project" value="UniProtKB-KW"/>
</dbReference>
<keyword evidence="7" id="KW-0694">RNA-binding</keyword>
<comment type="caution">
    <text evidence="9">The sequence shown here is derived from an EMBL/GenBank/DDBJ whole genome shotgun (WGS) entry which is preliminary data.</text>
</comment>
<dbReference type="GO" id="GO:0006364">
    <property type="term" value="P:rRNA processing"/>
    <property type="evidence" value="ECO:0007669"/>
    <property type="project" value="TreeGrafter"/>
</dbReference>
<keyword evidence="3" id="KW-0479">Metal-binding</keyword>
<dbReference type="PANTHER" id="PTHR30001:SF1">
    <property type="entry name" value="RIBONUCLEASE E_G-LIKE PROTEIN, CHLOROPLASTIC"/>
    <property type="match status" value="1"/>
</dbReference>
<dbReference type="GO" id="GO:0003723">
    <property type="term" value="F:RNA binding"/>
    <property type="evidence" value="ECO:0007669"/>
    <property type="project" value="UniProtKB-KW"/>
</dbReference>
<name>X1LWQ9_9ZZZZ</name>
<accession>X1LWQ9</accession>
<dbReference type="PANTHER" id="PTHR30001">
    <property type="entry name" value="RIBONUCLEASE"/>
    <property type="match status" value="1"/>
</dbReference>
<evidence type="ECO:0000256" key="7">
    <source>
        <dbReference type="ARBA" id="ARBA00022884"/>
    </source>
</evidence>
<dbReference type="EMBL" id="BARU01047348">
    <property type="protein sequence ID" value="GAH98553.1"/>
    <property type="molecule type" value="Genomic_DNA"/>
</dbReference>
<evidence type="ECO:0000256" key="2">
    <source>
        <dbReference type="ARBA" id="ARBA00022722"/>
    </source>
</evidence>
<dbReference type="GO" id="GO:0005737">
    <property type="term" value="C:cytoplasm"/>
    <property type="evidence" value="ECO:0007669"/>
    <property type="project" value="TreeGrafter"/>
</dbReference>
<keyword evidence="4" id="KW-0255">Endonuclease</keyword>
<dbReference type="GO" id="GO:0016787">
    <property type="term" value="F:hydrolase activity"/>
    <property type="evidence" value="ECO:0007669"/>
    <property type="project" value="UniProtKB-KW"/>
</dbReference>
<gene>
    <name evidence="9" type="ORF">S03H2_70985</name>
</gene>
<keyword evidence="5" id="KW-0378">Hydrolase</keyword>
<evidence type="ECO:0000259" key="8">
    <source>
        <dbReference type="Pfam" id="PF10150"/>
    </source>
</evidence>
<dbReference type="Pfam" id="PF10150">
    <property type="entry name" value="RNase_E_G"/>
    <property type="match status" value="1"/>
</dbReference>
<dbReference type="GO" id="GO:0046872">
    <property type="term" value="F:metal ion binding"/>
    <property type="evidence" value="ECO:0007669"/>
    <property type="project" value="UniProtKB-KW"/>
</dbReference>
<dbReference type="InterPro" id="IPR019307">
    <property type="entry name" value="RNA-bd_AU-1/RNase_E/G"/>
</dbReference>
<feature type="non-terminal residue" evidence="9">
    <location>
        <position position="106"/>
    </location>
</feature>
<evidence type="ECO:0000256" key="1">
    <source>
        <dbReference type="ARBA" id="ARBA00001946"/>
    </source>
</evidence>
<sequence length="106" mass="12050">IIVVDFIDMEKEKSREKVVSTFKKAMKNDRARYKVIEISNLGLMEMTRKRVSPGISQTFFDICPVCEGKGKVLSKTHLSLKIIRGLESNVKNLENKSITIYGPPSF</sequence>
<dbReference type="Gene3D" id="3.40.1260.20">
    <property type="entry name" value="Ribonuclease E, catalytic domain"/>
    <property type="match status" value="1"/>
</dbReference>
<feature type="domain" description="RNA-binding protein AU-1/Ribonuclease E/G" evidence="8">
    <location>
        <begin position="1"/>
        <end position="51"/>
    </location>
</feature>